<organism evidence="2 3">
    <name type="scientific">Scyliorhinus torazame</name>
    <name type="common">Cloudy catshark</name>
    <name type="synonym">Catulus torazame</name>
    <dbReference type="NCBI Taxonomy" id="75743"/>
    <lineage>
        <taxon>Eukaryota</taxon>
        <taxon>Metazoa</taxon>
        <taxon>Chordata</taxon>
        <taxon>Craniata</taxon>
        <taxon>Vertebrata</taxon>
        <taxon>Chondrichthyes</taxon>
        <taxon>Elasmobranchii</taxon>
        <taxon>Galeomorphii</taxon>
        <taxon>Galeoidea</taxon>
        <taxon>Carcharhiniformes</taxon>
        <taxon>Scyliorhinidae</taxon>
        <taxon>Scyliorhinus</taxon>
    </lineage>
</organism>
<dbReference type="STRING" id="75743.A0A401NTI4"/>
<proteinExistence type="predicted"/>
<dbReference type="Proteomes" id="UP000288216">
    <property type="component" value="Unassembled WGS sequence"/>
</dbReference>
<keyword evidence="1" id="KW-0175">Coiled coil</keyword>
<comment type="caution">
    <text evidence="2">The sequence shown here is derived from an EMBL/GenBank/DDBJ whole genome shotgun (WGS) entry which is preliminary data.</text>
</comment>
<protein>
    <submittedName>
        <fullName evidence="2">Uncharacterized protein</fullName>
    </submittedName>
</protein>
<evidence type="ECO:0000313" key="2">
    <source>
        <dbReference type="EMBL" id="GCB64172.1"/>
    </source>
</evidence>
<name>A0A401NTI4_SCYTO</name>
<dbReference type="AlphaFoldDB" id="A0A401NTI4"/>
<evidence type="ECO:0000313" key="3">
    <source>
        <dbReference type="Proteomes" id="UP000288216"/>
    </source>
</evidence>
<reference evidence="2 3" key="1">
    <citation type="journal article" date="2018" name="Nat. Ecol. Evol.">
        <title>Shark genomes provide insights into elasmobranch evolution and the origin of vertebrates.</title>
        <authorList>
            <person name="Hara Y"/>
            <person name="Yamaguchi K"/>
            <person name="Onimaru K"/>
            <person name="Kadota M"/>
            <person name="Koyanagi M"/>
            <person name="Keeley SD"/>
            <person name="Tatsumi K"/>
            <person name="Tanaka K"/>
            <person name="Motone F"/>
            <person name="Kageyama Y"/>
            <person name="Nozu R"/>
            <person name="Adachi N"/>
            <person name="Nishimura O"/>
            <person name="Nakagawa R"/>
            <person name="Tanegashima C"/>
            <person name="Kiyatake I"/>
            <person name="Matsumoto R"/>
            <person name="Murakumo K"/>
            <person name="Nishida K"/>
            <person name="Terakita A"/>
            <person name="Kuratani S"/>
            <person name="Sato K"/>
            <person name="Hyodo S Kuraku.S."/>
        </authorList>
    </citation>
    <scope>NUCLEOTIDE SEQUENCE [LARGE SCALE GENOMIC DNA]</scope>
</reference>
<gene>
    <name evidence="2" type="ORF">scyTo_0014735</name>
</gene>
<feature type="coiled-coil region" evidence="1">
    <location>
        <begin position="1"/>
        <end position="67"/>
    </location>
</feature>
<evidence type="ECO:0000256" key="1">
    <source>
        <dbReference type="SAM" id="Coils"/>
    </source>
</evidence>
<keyword evidence="3" id="KW-1185">Reference proteome</keyword>
<sequence length="103" mass="11725">MNGLQSNIEILKVSIERYEELLTGEERALIWKAQAEKEEGFQELAALQDEKLEQVNKVTDLERLEAELDITWHVEKKPHGKAILQAVQLAEGASKRENLNLSS</sequence>
<dbReference type="OrthoDB" id="311279at2759"/>
<accession>A0A401NTI4</accession>
<dbReference type="EMBL" id="BFAA01008020">
    <property type="protein sequence ID" value="GCB64172.1"/>
    <property type="molecule type" value="Genomic_DNA"/>
</dbReference>